<feature type="compositionally biased region" description="Polar residues" evidence="1">
    <location>
        <begin position="1006"/>
        <end position="1015"/>
    </location>
</feature>
<feature type="compositionally biased region" description="Polar residues" evidence="1">
    <location>
        <begin position="827"/>
        <end position="840"/>
    </location>
</feature>
<evidence type="ECO:0000313" key="2">
    <source>
        <dbReference type="EMBL" id="KAK7413552.1"/>
    </source>
</evidence>
<feature type="compositionally biased region" description="Pro residues" evidence="1">
    <location>
        <begin position="1506"/>
        <end position="1520"/>
    </location>
</feature>
<evidence type="ECO:0000313" key="3">
    <source>
        <dbReference type="Proteomes" id="UP001498476"/>
    </source>
</evidence>
<dbReference type="EMBL" id="JAZAVJ010000126">
    <property type="protein sequence ID" value="KAK7413552.1"/>
    <property type="molecule type" value="Genomic_DNA"/>
</dbReference>
<name>A0ABR1GY33_9HYPO</name>
<feature type="compositionally biased region" description="Low complexity" evidence="1">
    <location>
        <begin position="87"/>
        <end position="108"/>
    </location>
</feature>
<feature type="compositionally biased region" description="Basic and acidic residues" evidence="1">
    <location>
        <begin position="552"/>
        <end position="563"/>
    </location>
</feature>
<gene>
    <name evidence="2" type="ORF">QQX98_007561</name>
</gene>
<feature type="compositionally biased region" description="Polar residues" evidence="1">
    <location>
        <begin position="157"/>
        <end position="185"/>
    </location>
</feature>
<feature type="compositionally biased region" description="Low complexity" evidence="1">
    <location>
        <begin position="510"/>
        <end position="526"/>
    </location>
</feature>
<feature type="compositionally biased region" description="Polar residues" evidence="1">
    <location>
        <begin position="804"/>
        <end position="817"/>
    </location>
</feature>
<feature type="compositionally biased region" description="Low complexity" evidence="1">
    <location>
        <begin position="1075"/>
        <end position="1088"/>
    </location>
</feature>
<feature type="compositionally biased region" description="Polar residues" evidence="1">
    <location>
        <begin position="1555"/>
        <end position="1576"/>
    </location>
</feature>
<feature type="compositionally biased region" description="Basic and acidic residues" evidence="1">
    <location>
        <begin position="1493"/>
        <end position="1502"/>
    </location>
</feature>
<organism evidence="2 3">
    <name type="scientific">Neonectria punicea</name>
    <dbReference type="NCBI Taxonomy" id="979145"/>
    <lineage>
        <taxon>Eukaryota</taxon>
        <taxon>Fungi</taxon>
        <taxon>Dikarya</taxon>
        <taxon>Ascomycota</taxon>
        <taxon>Pezizomycotina</taxon>
        <taxon>Sordariomycetes</taxon>
        <taxon>Hypocreomycetidae</taxon>
        <taxon>Hypocreales</taxon>
        <taxon>Nectriaceae</taxon>
        <taxon>Neonectria</taxon>
    </lineage>
</organism>
<dbReference type="Proteomes" id="UP001498476">
    <property type="component" value="Unassembled WGS sequence"/>
</dbReference>
<feature type="region of interest" description="Disordered" evidence="1">
    <location>
        <begin position="1"/>
        <end position="28"/>
    </location>
</feature>
<feature type="compositionally biased region" description="Polar residues" evidence="1">
    <location>
        <begin position="385"/>
        <end position="396"/>
    </location>
</feature>
<feature type="compositionally biased region" description="Basic and acidic residues" evidence="1">
    <location>
        <begin position="985"/>
        <end position="1001"/>
    </location>
</feature>
<feature type="compositionally biased region" description="Polar residues" evidence="1">
    <location>
        <begin position="1091"/>
        <end position="1101"/>
    </location>
</feature>
<feature type="compositionally biased region" description="Basic and acidic residues" evidence="1">
    <location>
        <begin position="112"/>
        <end position="122"/>
    </location>
</feature>
<feature type="compositionally biased region" description="Polar residues" evidence="1">
    <location>
        <begin position="280"/>
        <end position="289"/>
    </location>
</feature>
<feature type="compositionally biased region" description="Polar residues" evidence="1">
    <location>
        <begin position="583"/>
        <end position="603"/>
    </location>
</feature>
<feature type="region of interest" description="Disordered" evidence="1">
    <location>
        <begin position="1118"/>
        <end position="1704"/>
    </location>
</feature>
<feature type="region of interest" description="Disordered" evidence="1">
    <location>
        <begin position="47"/>
        <end position="713"/>
    </location>
</feature>
<comment type="caution">
    <text evidence="2">The sequence shown here is derived from an EMBL/GenBank/DDBJ whole genome shotgun (WGS) entry which is preliminary data.</text>
</comment>
<keyword evidence="3" id="KW-1185">Reference proteome</keyword>
<protein>
    <submittedName>
        <fullName evidence="2">Uncharacterized protein</fullName>
    </submittedName>
</protein>
<feature type="compositionally biased region" description="Polar residues" evidence="1">
    <location>
        <begin position="628"/>
        <end position="645"/>
    </location>
</feature>
<feature type="compositionally biased region" description="Acidic residues" evidence="1">
    <location>
        <begin position="1149"/>
        <end position="1158"/>
    </location>
</feature>
<feature type="compositionally biased region" description="Pro residues" evidence="1">
    <location>
        <begin position="1253"/>
        <end position="1263"/>
    </location>
</feature>
<feature type="compositionally biased region" description="Low complexity" evidence="1">
    <location>
        <begin position="1319"/>
        <end position="1353"/>
    </location>
</feature>
<feature type="compositionally biased region" description="Polar residues" evidence="1">
    <location>
        <begin position="942"/>
        <end position="952"/>
    </location>
</feature>
<feature type="region of interest" description="Disordered" evidence="1">
    <location>
        <begin position="1058"/>
        <end position="1101"/>
    </location>
</feature>
<feature type="compositionally biased region" description="Polar residues" evidence="1">
    <location>
        <begin position="1378"/>
        <end position="1389"/>
    </location>
</feature>
<evidence type="ECO:0000256" key="1">
    <source>
        <dbReference type="SAM" id="MobiDB-lite"/>
    </source>
</evidence>
<feature type="compositionally biased region" description="Polar residues" evidence="1">
    <location>
        <begin position="1183"/>
        <end position="1197"/>
    </location>
</feature>
<feature type="compositionally biased region" description="Polar residues" evidence="1">
    <location>
        <begin position="429"/>
        <end position="439"/>
    </location>
</feature>
<reference evidence="2 3" key="1">
    <citation type="journal article" date="2025" name="Microbiol. Resour. Announc.">
        <title>Draft genome sequences for Neonectria magnoliae and Neonectria punicea, canker pathogens of Liriodendron tulipifera and Acer saccharum in West Virginia.</title>
        <authorList>
            <person name="Petronek H.M."/>
            <person name="Kasson M.T."/>
            <person name="Metheny A.M."/>
            <person name="Stauder C.M."/>
            <person name="Lovett B."/>
            <person name="Lynch S.C."/>
            <person name="Garnas J.R."/>
            <person name="Kasson L.R."/>
            <person name="Stajich J.E."/>
        </authorList>
    </citation>
    <scope>NUCLEOTIDE SEQUENCE [LARGE SCALE GENOMIC DNA]</scope>
    <source>
        <strain evidence="2 3">NRRL 64653</strain>
    </source>
</reference>
<proteinExistence type="predicted"/>
<feature type="compositionally biased region" description="Acidic residues" evidence="1">
    <location>
        <begin position="47"/>
        <end position="61"/>
    </location>
</feature>
<feature type="compositionally biased region" description="Polar residues" evidence="1">
    <location>
        <begin position="305"/>
        <end position="328"/>
    </location>
</feature>
<sequence length="1873" mass="199010">MDGTYNNPFAQGQSPLTPDTPTAGSYQVNINRKKTRKWVEAKVQNYDGDDWGADESEDDEPVPPPPVSRVTTGLRSIGQRLPSEQNRPSPRLAAAVASSSRSSSGPPSLHLQTEHSAAEAEHAAPPIPTVPAHVQDAARNPPSPIGGRNASPAPLPSQVSSVAGFQAEARSSTPHSTASSTQAKSSPLVRPSDIYRHVEDDRKAAGSPQPTTDSAVPKPAERFTPPSEEASHQVTNTPAPFAAVEKKEPAVDAYPPIDRNRSVSPKLPDVTRMSVFGSDFFSTSNNETQDPVKQDQPKILEPLVTETSSGKSAAEQPESTTVSQSQQGERPLVSERSFDNSDPPVDVKSQPPILSLQDPRSIPPLRTPSPHAKGSAPPTEPHNAVPTSQVSSTPTQALGPEITPTEPLQPRRLDSSASDFQPQPLLRESTLSTVTSSPVKDSDMLSDEIMRTLSPAGTAPTPSPLGETSTSLAPVDRRDTRNSSYTLSDYDSYWEDSTEKSGPEKKGGEPVASPAPVPSSAQGSQAVVRPTDTPSSTVSALAPSSGDNETGSQEHPDLRKRFSWEAGFEPNAKVLKGEPPADGSSTAVPRINTPSSLGQSDIQSPKDVVSDVTSPVVDTPKMSRTPGEISQQPSMLSIGPQTQLLPSMLEPPSPVSTRTDESIVPGSENRRQSVGNEKMLVDTPSHTVSMTPPPDDRPTTSTAPPPPPGQLPDVMGFKEIMGLPNPDQRIAKYEESQRAFATAETGLDNWILSLKNQHPEYANATSSFSGTTAQIVVPGGSVAGSVGSNTPTQQPYYQQYLNASSPSVNAPTTSSRSRIGGLPIPSQAASTFGNSSNQIGTKGKELMHSAGKMGKGLFSKGRSKLRGTGDKGEPIPPPVVHPKVKHERRSSWGLSIGARSRTEPGTLADSRAPPSSHSGRMSMNPFRPASWASEFGRRHVSAETQGSPQAMNDGQARPVSMSKEREEVKWEIPTPISHDNSPWDPFKDTDLARDDSSEHSGVHLGEQSQPLTDRSTAAVPAAASDNDRVSEEWVVVSPQPQHVPIRLGPGQPAVGAFSGAFPGALPQTRPSALHETPAAREAAVPVARNPGPSNQQQPVSAVSTNMAVAEAEVPKRNSSFVGLPPIRRGSTFGMTSKATRPAAARFSLEDYDEHDDDVTSWRFPGNTSTADHRPALAMAEELISTTSRQQVAVNSQKAPARMASAPDEQLPVAPQEEQARPDADAAPMAMHPHAPSPSPRSPVDQQQQSLPFGAPPMITPMIPPNMAGNPIQKLPPSGPWKLEESHLSEPLHVVARNRAGSGDSQQQPYFGYDKETGVTLPTSPLSPASPTPSTSTSQSLSLSLSQSQSQSQSHPRPRQKPSDVPPSSARRYPELFTRNGQRSRSNSEANPLPPGPQFPPRHSQDAASIPRAATGGPELDAGAEGHGRRKSSSLFKDLGSRFVRPSSVEPRAEPHPIPQANDGISESSFAMEEQQERKKAARGSFLFSLRGRPSMDHPEQSRDAAPTPPPGQAPHPPPIGPDQMRPESPQSDRRPSRFGTGLGAIAQLKGKSNAPLHSSNSSLVNEPGSAANSTSPQKKRFSTARSAVGGIFHRPSLDVQRPIISHPSRPATGTQTSEPPGSMGPPPPPGGFVRSNTAGPAPYGAPVMSGGSGGSAPAPDSPERRKRRGSAAGLISGFLGHGKNRPHSQDGGVAPPPDNLPSRNPIKANRLQDNCKASFLKATKDSYPPINSALRVVEGSFRASSLKTTKDNLFITNCTPREARDSFRVSSPRVIKGSHLQHSLLPINYSPKAAKDSSGANSPRAAKVNLRASLPRAARVSLPQDSPVLTDYPEAVMRTFLQSSCKDSFLTSIRGSPQQVNHLQQRFLLGNLP</sequence>
<accession>A0ABR1GY33</accession>
<feature type="compositionally biased region" description="Low complexity" evidence="1">
    <location>
        <begin position="1224"/>
        <end position="1233"/>
    </location>
</feature>
<feature type="compositionally biased region" description="Basic and acidic residues" evidence="1">
    <location>
        <begin position="193"/>
        <end position="204"/>
    </location>
</feature>
<feature type="compositionally biased region" description="Basic and acidic residues" evidence="1">
    <location>
        <begin position="497"/>
        <end position="508"/>
    </location>
</feature>
<feature type="compositionally biased region" description="Low complexity" evidence="1">
    <location>
        <begin position="605"/>
        <end position="620"/>
    </location>
</feature>
<feature type="region of interest" description="Disordered" evidence="1">
    <location>
        <begin position="804"/>
        <end position="1029"/>
    </location>
</feature>